<evidence type="ECO:0000313" key="8">
    <source>
        <dbReference type="Proteomes" id="UP000288716"/>
    </source>
</evidence>
<dbReference type="STRING" id="299467.A0A443RT93"/>
<feature type="transmembrane region" description="Helical" evidence="5">
    <location>
        <begin position="20"/>
        <end position="38"/>
    </location>
</feature>
<evidence type="ECO:0000256" key="1">
    <source>
        <dbReference type="ARBA" id="ARBA00004141"/>
    </source>
</evidence>
<dbReference type="VEuPathDB" id="VectorBase:LDEU013523"/>
<dbReference type="Proteomes" id="UP000288716">
    <property type="component" value="Unassembled WGS sequence"/>
</dbReference>
<dbReference type="AlphaFoldDB" id="A0A443RT93"/>
<comment type="subcellular location">
    <subcellularLocation>
        <location evidence="1">Membrane</location>
        <topology evidence="1">Multi-pass membrane protein</topology>
    </subcellularLocation>
</comment>
<dbReference type="Pfam" id="PF00909">
    <property type="entry name" value="Ammonium_transp"/>
    <property type="match status" value="1"/>
</dbReference>
<dbReference type="GO" id="GO:0008519">
    <property type="term" value="F:ammonium channel activity"/>
    <property type="evidence" value="ECO:0007669"/>
    <property type="project" value="InterPro"/>
</dbReference>
<dbReference type="InterPro" id="IPR024041">
    <property type="entry name" value="NH4_transpt_AmtB-like_dom"/>
</dbReference>
<name>A0A443RT93_9ACAR</name>
<dbReference type="EMBL" id="NCKV01038432">
    <property type="protein sequence ID" value="RWS18517.1"/>
    <property type="molecule type" value="Genomic_DNA"/>
</dbReference>
<dbReference type="GO" id="GO:0097272">
    <property type="term" value="P:ammonium homeostasis"/>
    <property type="evidence" value="ECO:0007669"/>
    <property type="project" value="TreeGrafter"/>
</dbReference>
<protein>
    <submittedName>
        <fullName evidence="7">Putative ammonium transporter 3-like protein</fullName>
    </submittedName>
</protein>
<dbReference type="Gene3D" id="1.10.3430.10">
    <property type="entry name" value="Ammonium transporter AmtB like domains"/>
    <property type="match status" value="1"/>
</dbReference>
<gene>
    <name evidence="7" type="ORF">B4U80_02102</name>
</gene>
<evidence type="ECO:0000256" key="3">
    <source>
        <dbReference type="ARBA" id="ARBA00022989"/>
    </source>
</evidence>
<proteinExistence type="predicted"/>
<feature type="domain" description="Ammonium transporter AmtB-like" evidence="6">
    <location>
        <begin position="20"/>
        <end position="125"/>
    </location>
</feature>
<comment type="caution">
    <text evidence="7">The sequence shown here is derived from an EMBL/GenBank/DDBJ whole genome shotgun (WGS) entry which is preliminary data.</text>
</comment>
<feature type="transmembrane region" description="Helical" evidence="5">
    <location>
        <begin position="50"/>
        <end position="73"/>
    </location>
</feature>
<keyword evidence="4 5" id="KW-0472">Membrane</keyword>
<dbReference type="GO" id="GO:0005886">
    <property type="term" value="C:plasma membrane"/>
    <property type="evidence" value="ECO:0007669"/>
    <property type="project" value="TreeGrafter"/>
</dbReference>
<dbReference type="InterPro" id="IPR029020">
    <property type="entry name" value="Ammonium/urea_transptr"/>
</dbReference>
<evidence type="ECO:0000256" key="5">
    <source>
        <dbReference type="SAM" id="Phobius"/>
    </source>
</evidence>
<feature type="non-terminal residue" evidence="7">
    <location>
        <position position="125"/>
    </location>
</feature>
<evidence type="ECO:0000256" key="2">
    <source>
        <dbReference type="ARBA" id="ARBA00022692"/>
    </source>
</evidence>
<evidence type="ECO:0000256" key="4">
    <source>
        <dbReference type="ARBA" id="ARBA00023136"/>
    </source>
</evidence>
<sequence>MKSNSSEDVFAHNDSNDVCWILTSSFLIFTMQSGYALLESGVVSRKNEVNILLKNAVNILCGGLAFWIFGYALSFGTPSNQFFGFGDFLINAPEEEMGGKYSELMFQLAYSTTSTSIVSGSMSER</sequence>
<dbReference type="PANTHER" id="PTHR11730">
    <property type="entry name" value="AMMONIUM TRANSPORTER"/>
    <property type="match status" value="1"/>
</dbReference>
<keyword evidence="2 5" id="KW-0812">Transmembrane</keyword>
<dbReference type="OrthoDB" id="6498763at2759"/>
<evidence type="ECO:0000259" key="6">
    <source>
        <dbReference type="Pfam" id="PF00909"/>
    </source>
</evidence>
<keyword evidence="3 5" id="KW-1133">Transmembrane helix</keyword>
<dbReference type="SUPFAM" id="SSF111352">
    <property type="entry name" value="Ammonium transporter"/>
    <property type="match status" value="1"/>
</dbReference>
<keyword evidence="8" id="KW-1185">Reference proteome</keyword>
<accession>A0A443RT93</accession>
<dbReference type="PANTHER" id="PTHR11730:SF58">
    <property type="entry name" value="AMMONIUM TRANSPORTER"/>
    <property type="match status" value="1"/>
</dbReference>
<reference evidence="7 8" key="1">
    <citation type="journal article" date="2018" name="Gigascience">
        <title>Genomes of trombidid mites reveal novel predicted allergens and laterally-transferred genes associated with secondary metabolism.</title>
        <authorList>
            <person name="Dong X."/>
            <person name="Chaisiri K."/>
            <person name="Xia D."/>
            <person name="Armstrong S.D."/>
            <person name="Fang Y."/>
            <person name="Donnelly M.J."/>
            <person name="Kadowaki T."/>
            <person name="McGarry J.W."/>
            <person name="Darby A.C."/>
            <person name="Makepeace B.L."/>
        </authorList>
    </citation>
    <scope>NUCLEOTIDE SEQUENCE [LARGE SCALE GENOMIC DNA]</scope>
    <source>
        <strain evidence="7">UoL-UT</strain>
    </source>
</reference>
<organism evidence="7 8">
    <name type="scientific">Leptotrombidium deliense</name>
    <dbReference type="NCBI Taxonomy" id="299467"/>
    <lineage>
        <taxon>Eukaryota</taxon>
        <taxon>Metazoa</taxon>
        <taxon>Ecdysozoa</taxon>
        <taxon>Arthropoda</taxon>
        <taxon>Chelicerata</taxon>
        <taxon>Arachnida</taxon>
        <taxon>Acari</taxon>
        <taxon>Acariformes</taxon>
        <taxon>Trombidiformes</taxon>
        <taxon>Prostigmata</taxon>
        <taxon>Anystina</taxon>
        <taxon>Parasitengona</taxon>
        <taxon>Trombiculoidea</taxon>
        <taxon>Trombiculidae</taxon>
        <taxon>Leptotrombidium</taxon>
    </lineage>
</organism>
<evidence type="ECO:0000313" key="7">
    <source>
        <dbReference type="EMBL" id="RWS18517.1"/>
    </source>
</evidence>